<protein>
    <recommendedName>
        <fullName evidence="1">Cytochrome c7-like domain-containing protein</fullName>
    </recommendedName>
</protein>
<dbReference type="EMBL" id="MFNF01000065">
    <property type="protein sequence ID" value="OGG98939.1"/>
    <property type="molecule type" value="Genomic_DNA"/>
</dbReference>
<gene>
    <name evidence="2" type="ORF">A2557_13060</name>
</gene>
<proteinExistence type="predicted"/>
<dbReference type="InterPro" id="IPR029467">
    <property type="entry name" value="Cyt_c7-like"/>
</dbReference>
<sequence length="189" mass="20908">MLAVPSMALAEGDFTQPIKFSHVTHAGKNEVPCEFCHIYARRSINSGIPPVRTCFGCHSVVKGTTEAQQQEIAKVVGYWDRQEVIPWKKIHDIPDFVEFSHKRHIQIGFDCTQCHGDMSKVEEVSFATMKQPLSMGFCVSCHMEKHPTANGKIAGPVRKTRGALPIDNAASVQPDGNISGSKDCFICHK</sequence>
<evidence type="ECO:0000313" key="3">
    <source>
        <dbReference type="Proteomes" id="UP000177583"/>
    </source>
</evidence>
<organism evidence="2 3">
    <name type="scientific">Candidatus Lambdaproteobacteria bacterium RIFOXYD2_FULL_56_26</name>
    <dbReference type="NCBI Taxonomy" id="1817773"/>
    <lineage>
        <taxon>Bacteria</taxon>
        <taxon>Pseudomonadati</taxon>
        <taxon>Pseudomonadota</taxon>
        <taxon>Candidatus Lambdaproteobacteria</taxon>
    </lineage>
</organism>
<dbReference type="PANTHER" id="PTHR39425:SF1">
    <property type="entry name" value="CYTOCHROME C7-LIKE DOMAIN-CONTAINING PROTEIN"/>
    <property type="match status" value="1"/>
</dbReference>
<dbReference type="InterPro" id="IPR036280">
    <property type="entry name" value="Multihaem_cyt_sf"/>
</dbReference>
<dbReference type="SUPFAM" id="SSF48695">
    <property type="entry name" value="Multiheme cytochromes"/>
    <property type="match status" value="1"/>
</dbReference>
<evidence type="ECO:0000313" key="2">
    <source>
        <dbReference type="EMBL" id="OGG98939.1"/>
    </source>
</evidence>
<dbReference type="Gene3D" id="3.90.10.10">
    <property type="entry name" value="Cytochrome C3"/>
    <property type="match status" value="2"/>
</dbReference>
<feature type="domain" description="Cytochrome c7-like" evidence="1">
    <location>
        <begin position="97"/>
        <end position="189"/>
    </location>
</feature>
<evidence type="ECO:0000259" key="1">
    <source>
        <dbReference type="Pfam" id="PF14522"/>
    </source>
</evidence>
<name>A0A1F6GLF4_9PROT</name>
<dbReference type="AlphaFoldDB" id="A0A1F6GLF4"/>
<reference evidence="2 3" key="1">
    <citation type="journal article" date="2016" name="Nat. Commun.">
        <title>Thousands of microbial genomes shed light on interconnected biogeochemical processes in an aquifer system.</title>
        <authorList>
            <person name="Anantharaman K."/>
            <person name="Brown C.T."/>
            <person name="Hug L.A."/>
            <person name="Sharon I."/>
            <person name="Castelle C.J."/>
            <person name="Probst A.J."/>
            <person name="Thomas B.C."/>
            <person name="Singh A."/>
            <person name="Wilkins M.J."/>
            <person name="Karaoz U."/>
            <person name="Brodie E.L."/>
            <person name="Williams K.H."/>
            <person name="Hubbard S.S."/>
            <person name="Banfield J.F."/>
        </authorList>
    </citation>
    <scope>NUCLEOTIDE SEQUENCE [LARGE SCALE GENOMIC DNA]</scope>
</reference>
<dbReference type="Proteomes" id="UP000177583">
    <property type="component" value="Unassembled WGS sequence"/>
</dbReference>
<dbReference type="CDD" id="cd08168">
    <property type="entry name" value="Cytochrom_C3"/>
    <property type="match status" value="1"/>
</dbReference>
<accession>A0A1F6GLF4</accession>
<dbReference type="Pfam" id="PF14522">
    <property type="entry name" value="Cytochrome_C7"/>
    <property type="match status" value="1"/>
</dbReference>
<dbReference type="PANTHER" id="PTHR39425">
    <property type="entry name" value="LIPOPROTEIN CYTOCHROME C"/>
    <property type="match status" value="1"/>
</dbReference>
<comment type="caution">
    <text evidence="2">The sequence shown here is derived from an EMBL/GenBank/DDBJ whole genome shotgun (WGS) entry which is preliminary data.</text>
</comment>